<gene>
    <name evidence="19" type="ORF">GCM10016234_37760</name>
</gene>
<dbReference type="GO" id="GO:0015891">
    <property type="term" value="P:siderophore transport"/>
    <property type="evidence" value="ECO:0007669"/>
    <property type="project" value="InterPro"/>
</dbReference>
<dbReference type="Proteomes" id="UP000630142">
    <property type="component" value="Unassembled WGS sequence"/>
</dbReference>
<dbReference type="InterPro" id="IPR000531">
    <property type="entry name" value="Beta-barrel_TonB"/>
</dbReference>
<reference evidence="19" key="1">
    <citation type="journal article" date="2014" name="Int. J. Syst. Evol. Microbiol.">
        <title>Complete genome sequence of Corynebacterium casei LMG S-19264T (=DSM 44701T), isolated from a smear-ripened cheese.</title>
        <authorList>
            <consortium name="US DOE Joint Genome Institute (JGI-PGF)"/>
            <person name="Walter F."/>
            <person name="Albersmeier A."/>
            <person name="Kalinowski J."/>
            <person name="Ruckert C."/>
        </authorList>
    </citation>
    <scope>NUCLEOTIDE SEQUENCE</scope>
    <source>
        <strain evidence="19">KCTC 42249</strain>
    </source>
</reference>
<dbReference type="SUPFAM" id="SSF56935">
    <property type="entry name" value="Porins"/>
    <property type="match status" value="1"/>
</dbReference>
<dbReference type="InterPro" id="IPR036942">
    <property type="entry name" value="Beta-barrel_TonB_sf"/>
</dbReference>
<keyword evidence="12" id="KW-0675">Receptor</keyword>
<evidence type="ECO:0000259" key="17">
    <source>
        <dbReference type="Pfam" id="PF00593"/>
    </source>
</evidence>
<dbReference type="GO" id="GO:0009279">
    <property type="term" value="C:cell outer membrane"/>
    <property type="evidence" value="ECO:0007669"/>
    <property type="project" value="UniProtKB-SubCell"/>
</dbReference>
<dbReference type="Gene3D" id="2.40.170.20">
    <property type="entry name" value="TonB-dependent receptor, beta-barrel domain"/>
    <property type="match status" value="1"/>
</dbReference>
<dbReference type="AlphaFoldDB" id="A0A8J3GMX4"/>
<evidence type="ECO:0000256" key="11">
    <source>
        <dbReference type="ARBA" id="ARBA00023136"/>
    </source>
</evidence>
<dbReference type="Gene3D" id="2.170.130.10">
    <property type="entry name" value="TonB-dependent receptor, plug domain"/>
    <property type="match status" value="1"/>
</dbReference>
<evidence type="ECO:0000313" key="19">
    <source>
        <dbReference type="EMBL" id="GHD22976.1"/>
    </source>
</evidence>
<evidence type="ECO:0000256" key="1">
    <source>
        <dbReference type="ARBA" id="ARBA00004571"/>
    </source>
</evidence>
<dbReference type="CDD" id="cd01347">
    <property type="entry name" value="ligand_gated_channel"/>
    <property type="match status" value="1"/>
</dbReference>
<feature type="chain" id="PRO_5035236252" evidence="16">
    <location>
        <begin position="27"/>
        <end position="719"/>
    </location>
</feature>
<keyword evidence="11 14" id="KW-0472">Membrane</keyword>
<proteinExistence type="inferred from homology"/>
<accession>A0A8J3GMX4</accession>
<evidence type="ECO:0000256" key="2">
    <source>
        <dbReference type="ARBA" id="ARBA00009810"/>
    </source>
</evidence>
<evidence type="ECO:0000256" key="13">
    <source>
        <dbReference type="ARBA" id="ARBA00023237"/>
    </source>
</evidence>
<evidence type="ECO:0000256" key="15">
    <source>
        <dbReference type="RuleBase" id="RU003357"/>
    </source>
</evidence>
<name>A0A8J3GMX4_9HYPH</name>
<evidence type="ECO:0000259" key="18">
    <source>
        <dbReference type="Pfam" id="PF07715"/>
    </source>
</evidence>
<evidence type="ECO:0000256" key="8">
    <source>
        <dbReference type="ARBA" id="ARBA00023004"/>
    </source>
</evidence>
<evidence type="ECO:0000256" key="4">
    <source>
        <dbReference type="ARBA" id="ARBA00022452"/>
    </source>
</evidence>
<dbReference type="PANTHER" id="PTHR32552:SF68">
    <property type="entry name" value="FERRICHROME OUTER MEMBRANE TRANSPORTER_PHAGE RECEPTOR"/>
    <property type="match status" value="1"/>
</dbReference>
<keyword evidence="5" id="KW-0410">Iron transport</keyword>
<feature type="signal peptide" evidence="16">
    <location>
        <begin position="1"/>
        <end position="26"/>
    </location>
</feature>
<keyword evidence="20" id="KW-1185">Reference proteome</keyword>
<evidence type="ECO:0000256" key="7">
    <source>
        <dbReference type="ARBA" id="ARBA00022729"/>
    </source>
</evidence>
<dbReference type="GO" id="GO:0015344">
    <property type="term" value="F:siderophore uptake transmembrane transporter activity"/>
    <property type="evidence" value="ECO:0007669"/>
    <property type="project" value="TreeGrafter"/>
</dbReference>
<dbReference type="InterPro" id="IPR039426">
    <property type="entry name" value="TonB-dep_rcpt-like"/>
</dbReference>
<dbReference type="FunFam" id="2.170.130.10:FF:000001">
    <property type="entry name" value="Catecholate siderophore TonB-dependent receptor"/>
    <property type="match status" value="1"/>
</dbReference>
<evidence type="ECO:0000256" key="3">
    <source>
        <dbReference type="ARBA" id="ARBA00022448"/>
    </source>
</evidence>
<protein>
    <submittedName>
        <fullName evidence="19">Ligand-gated channel</fullName>
    </submittedName>
</protein>
<dbReference type="InterPro" id="IPR010105">
    <property type="entry name" value="TonB_sidphr_rcpt"/>
</dbReference>
<keyword evidence="9" id="KW-0406">Ion transport</keyword>
<keyword evidence="6 14" id="KW-0812">Transmembrane</keyword>
<evidence type="ECO:0000256" key="10">
    <source>
        <dbReference type="ARBA" id="ARBA00023077"/>
    </source>
</evidence>
<dbReference type="PROSITE" id="PS52016">
    <property type="entry name" value="TONB_DEPENDENT_REC_3"/>
    <property type="match status" value="1"/>
</dbReference>
<dbReference type="Pfam" id="PF00593">
    <property type="entry name" value="TonB_dep_Rec_b-barrel"/>
    <property type="match status" value="1"/>
</dbReference>
<sequence>MLSRRWLTGASFVALASVLAATPAWSQAVQLETVVVQGEGGAGNGTGTSAVEGYVADETRTGSKTDTPIEEIPQAVSVLGREEIDDRGAQKVDEALRYTAGVFTQPFGADSDTNWIYIRGFDATQTGTYQDGLQLQSYAFGAYFIDSFLLERIETLKGPASAIYGSSNPGGIVNYVSKRPNGETFKTIEAGIDTNGTGYVGFDAGGSFSEAVDYRLVGRLFGGNGYTDFEEQFRGVISPSITWSPDAATSLTVLANYTHMDLTHSGGTFLPYVGTVVDAPYGKISRDANFTEPDIDDYDRQQASIGYEFAHTFDNNWTFRQNARIGVASIEEAYLYPNGYADLAAGELARVNFSHDTDINSQLIDNQIEGAVKTGELDHTLLGGFEYKRFNIDQIQSSALFGTTTPISAFDPIYGVPQPSGPVSYINQDLTQQQVGFYAQDQIRFGGGWLATLNGRYDHVWTETENRPNFYGLTEDAERDSGEWTGRAGLAYEFENGIVPYASVASFFNPVIGTTGDGALFKPETGEQYEVGVKYKPTSFDGLFTVALFDLTRQNVPTTDPTNIFAQVQTGEIRSRGIELEGKVNLNDNWRLTAAFTTMDLEVTKDTDATIVGNQPFLIPETQASAFVDYTFTQGALTGLSLGGGVRFVGSSYADRANTLKVPDVTLADARIGYTKDNWSADVTVSNLFDEKFVSGCQGELVCSYGEGRKALFKISSTW</sequence>
<comment type="similarity">
    <text evidence="2 14 15">Belongs to the TonB-dependent receptor family.</text>
</comment>
<keyword evidence="8" id="KW-0408">Iron</keyword>
<dbReference type="InterPro" id="IPR012910">
    <property type="entry name" value="Plug_dom"/>
</dbReference>
<dbReference type="Pfam" id="PF07715">
    <property type="entry name" value="Plug"/>
    <property type="match status" value="1"/>
</dbReference>
<feature type="domain" description="TonB-dependent receptor-like beta-barrel" evidence="17">
    <location>
        <begin position="244"/>
        <end position="688"/>
    </location>
</feature>
<dbReference type="NCBIfam" id="TIGR01783">
    <property type="entry name" value="TonB-siderophor"/>
    <property type="match status" value="1"/>
</dbReference>
<dbReference type="InterPro" id="IPR037066">
    <property type="entry name" value="Plug_dom_sf"/>
</dbReference>
<evidence type="ECO:0000256" key="5">
    <source>
        <dbReference type="ARBA" id="ARBA00022496"/>
    </source>
</evidence>
<keyword evidence="3 14" id="KW-0813">Transport</keyword>
<dbReference type="RefSeq" id="WP_189507029.1">
    <property type="nucleotide sequence ID" value="NZ_BMZQ01000005.1"/>
</dbReference>
<evidence type="ECO:0000256" key="9">
    <source>
        <dbReference type="ARBA" id="ARBA00023065"/>
    </source>
</evidence>
<keyword evidence="7 16" id="KW-0732">Signal</keyword>
<evidence type="ECO:0000313" key="20">
    <source>
        <dbReference type="Proteomes" id="UP000630142"/>
    </source>
</evidence>
<dbReference type="GO" id="GO:0038023">
    <property type="term" value="F:signaling receptor activity"/>
    <property type="evidence" value="ECO:0007669"/>
    <property type="project" value="InterPro"/>
</dbReference>
<keyword evidence="4 14" id="KW-1134">Transmembrane beta strand</keyword>
<dbReference type="PANTHER" id="PTHR32552">
    <property type="entry name" value="FERRICHROME IRON RECEPTOR-RELATED"/>
    <property type="match status" value="1"/>
</dbReference>
<feature type="domain" description="TonB-dependent receptor plug" evidence="18">
    <location>
        <begin position="69"/>
        <end position="172"/>
    </location>
</feature>
<evidence type="ECO:0000256" key="16">
    <source>
        <dbReference type="SAM" id="SignalP"/>
    </source>
</evidence>
<keyword evidence="13 14" id="KW-0998">Cell outer membrane</keyword>
<evidence type="ECO:0000256" key="12">
    <source>
        <dbReference type="ARBA" id="ARBA00023170"/>
    </source>
</evidence>
<comment type="caution">
    <text evidence="19">The sequence shown here is derived from an EMBL/GenBank/DDBJ whole genome shotgun (WGS) entry which is preliminary data.</text>
</comment>
<evidence type="ECO:0000256" key="14">
    <source>
        <dbReference type="PROSITE-ProRule" id="PRU01360"/>
    </source>
</evidence>
<dbReference type="NCBIfam" id="NF010651">
    <property type="entry name" value="PRK14050.1"/>
    <property type="match status" value="1"/>
</dbReference>
<dbReference type="EMBL" id="BMZQ01000005">
    <property type="protein sequence ID" value="GHD22976.1"/>
    <property type="molecule type" value="Genomic_DNA"/>
</dbReference>
<organism evidence="19 20">
    <name type="scientific">Tianweitania populi</name>
    <dbReference type="NCBI Taxonomy" id="1607949"/>
    <lineage>
        <taxon>Bacteria</taxon>
        <taxon>Pseudomonadati</taxon>
        <taxon>Pseudomonadota</taxon>
        <taxon>Alphaproteobacteria</taxon>
        <taxon>Hyphomicrobiales</taxon>
        <taxon>Phyllobacteriaceae</taxon>
        <taxon>Tianweitania</taxon>
    </lineage>
</organism>
<comment type="subcellular location">
    <subcellularLocation>
        <location evidence="1 14">Cell outer membrane</location>
        <topology evidence="1 14">Multi-pass membrane protein</topology>
    </subcellularLocation>
</comment>
<reference evidence="19" key="2">
    <citation type="submission" date="2020-09" db="EMBL/GenBank/DDBJ databases">
        <authorList>
            <person name="Sun Q."/>
            <person name="Kim S."/>
        </authorList>
    </citation>
    <scope>NUCLEOTIDE SEQUENCE</scope>
    <source>
        <strain evidence="19">KCTC 42249</strain>
    </source>
</reference>
<evidence type="ECO:0000256" key="6">
    <source>
        <dbReference type="ARBA" id="ARBA00022692"/>
    </source>
</evidence>
<keyword evidence="10 15" id="KW-0798">TonB box</keyword>